<comment type="caution">
    <text evidence="2">The sequence shown here is derived from an EMBL/GenBank/DDBJ whole genome shotgun (WGS) entry which is preliminary data.</text>
</comment>
<name>A0ABV5KWF3_9BACL</name>
<organism evidence="2 3">
    <name type="scientific">Paenibacillus aurantiacus</name>
    <dbReference type="NCBI Taxonomy" id="1936118"/>
    <lineage>
        <taxon>Bacteria</taxon>
        <taxon>Bacillati</taxon>
        <taxon>Bacillota</taxon>
        <taxon>Bacilli</taxon>
        <taxon>Bacillales</taxon>
        <taxon>Paenibacillaceae</taxon>
        <taxon>Paenibacillus</taxon>
    </lineage>
</organism>
<feature type="transmembrane region" description="Helical" evidence="1">
    <location>
        <begin position="84"/>
        <end position="104"/>
    </location>
</feature>
<dbReference type="InterPro" id="IPR014617">
    <property type="entry name" value="YphA_Bacsu"/>
</dbReference>
<keyword evidence="1" id="KW-0812">Transmembrane</keyword>
<dbReference type="Proteomes" id="UP001589747">
    <property type="component" value="Unassembled WGS sequence"/>
</dbReference>
<feature type="transmembrane region" description="Helical" evidence="1">
    <location>
        <begin position="6"/>
        <end position="23"/>
    </location>
</feature>
<feature type="transmembrane region" description="Helical" evidence="1">
    <location>
        <begin position="35"/>
        <end position="53"/>
    </location>
</feature>
<feature type="transmembrane region" description="Helical" evidence="1">
    <location>
        <begin position="59"/>
        <end position="77"/>
    </location>
</feature>
<accession>A0ABV5KWF3</accession>
<evidence type="ECO:0000313" key="2">
    <source>
        <dbReference type="EMBL" id="MFB9329558.1"/>
    </source>
</evidence>
<keyword evidence="1" id="KW-0472">Membrane</keyword>
<reference evidence="2 3" key="1">
    <citation type="submission" date="2024-09" db="EMBL/GenBank/DDBJ databases">
        <authorList>
            <person name="Sun Q."/>
            <person name="Mori K."/>
        </authorList>
    </citation>
    <scope>NUCLEOTIDE SEQUENCE [LARGE SCALE GENOMIC DNA]</scope>
    <source>
        <strain evidence="2 3">TISTR 2452</strain>
    </source>
</reference>
<feature type="transmembrane region" description="Helical" evidence="1">
    <location>
        <begin position="134"/>
        <end position="155"/>
    </location>
</feature>
<keyword evidence="1" id="KW-1133">Transmembrane helix</keyword>
<dbReference type="EMBL" id="JBHMDO010000044">
    <property type="protein sequence ID" value="MFB9329558.1"/>
    <property type="molecule type" value="Genomic_DNA"/>
</dbReference>
<protein>
    <submittedName>
        <fullName evidence="2">Uncharacterized protein</fullName>
    </submittedName>
</protein>
<dbReference type="RefSeq" id="WP_377499930.1">
    <property type="nucleotide sequence ID" value="NZ_JBHMDO010000044.1"/>
</dbReference>
<proteinExistence type="predicted"/>
<evidence type="ECO:0000256" key="1">
    <source>
        <dbReference type="SAM" id="Phobius"/>
    </source>
</evidence>
<gene>
    <name evidence="2" type="ORF">ACFFSY_26780</name>
</gene>
<dbReference type="Pfam" id="PF24124">
    <property type="entry name" value="YphA"/>
    <property type="match status" value="1"/>
</dbReference>
<keyword evidence="3" id="KW-1185">Reference proteome</keyword>
<sequence length="209" mass="22399">MNSGITALWLLTMAGILYMTGWQRQVADHTPAWKVTIVLAGIALLHQYRFAIGWRGIDIYGSAAWAIACALVALAASRSLLQSLFALLCALLSGTVWLWVRYMYESDPVFVFLRPELDGPVLAGFLAGMLTETIGMHFFVVTASAAIAPLAALYLPAAVARIEIGSLAWWDGTAVALVSARLTGNVKAGFRAIAKWLGEGRSGERGGSV</sequence>
<evidence type="ECO:0000313" key="3">
    <source>
        <dbReference type="Proteomes" id="UP001589747"/>
    </source>
</evidence>